<dbReference type="InterPro" id="IPR000515">
    <property type="entry name" value="MetI-like"/>
</dbReference>
<dbReference type="PANTHER" id="PTHR43163">
    <property type="entry name" value="DIPEPTIDE TRANSPORT SYSTEM PERMEASE PROTEIN DPPB-RELATED"/>
    <property type="match status" value="1"/>
</dbReference>
<comment type="caution">
    <text evidence="9">The sequence shown here is derived from an EMBL/GenBank/DDBJ whole genome shotgun (WGS) entry which is preliminary data.</text>
</comment>
<evidence type="ECO:0000256" key="4">
    <source>
        <dbReference type="ARBA" id="ARBA00022692"/>
    </source>
</evidence>
<comment type="subcellular location">
    <subcellularLocation>
        <location evidence="1 7">Cell membrane</location>
        <topology evidence="1 7">Multi-pass membrane protein</topology>
    </subcellularLocation>
</comment>
<dbReference type="SUPFAM" id="SSF161098">
    <property type="entry name" value="MetI-like"/>
    <property type="match status" value="1"/>
</dbReference>
<proteinExistence type="inferred from homology"/>
<evidence type="ECO:0000256" key="3">
    <source>
        <dbReference type="ARBA" id="ARBA00022475"/>
    </source>
</evidence>
<evidence type="ECO:0000259" key="8">
    <source>
        <dbReference type="PROSITE" id="PS50928"/>
    </source>
</evidence>
<feature type="transmembrane region" description="Helical" evidence="7">
    <location>
        <begin position="96"/>
        <end position="117"/>
    </location>
</feature>
<organism evidence="9 10">
    <name type="scientific">Actinoplanes lutulentus</name>
    <dbReference type="NCBI Taxonomy" id="1287878"/>
    <lineage>
        <taxon>Bacteria</taxon>
        <taxon>Bacillati</taxon>
        <taxon>Actinomycetota</taxon>
        <taxon>Actinomycetes</taxon>
        <taxon>Micromonosporales</taxon>
        <taxon>Micromonosporaceae</taxon>
        <taxon>Actinoplanes</taxon>
    </lineage>
</organism>
<evidence type="ECO:0000256" key="7">
    <source>
        <dbReference type="RuleBase" id="RU363032"/>
    </source>
</evidence>
<gene>
    <name evidence="9" type="ORF">B0I29_10888</name>
</gene>
<dbReference type="PANTHER" id="PTHR43163:SF6">
    <property type="entry name" value="DIPEPTIDE TRANSPORT SYSTEM PERMEASE PROTEIN DPPB-RELATED"/>
    <property type="match status" value="1"/>
</dbReference>
<feature type="transmembrane region" description="Helical" evidence="7">
    <location>
        <begin position="250"/>
        <end position="276"/>
    </location>
</feature>
<feature type="domain" description="ABC transmembrane type-1" evidence="8">
    <location>
        <begin position="90"/>
        <end position="319"/>
    </location>
</feature>
<comment type="similarity">
    <text evidence="7">Belongs to the binding-protein-dependent transport system permease family.</text>
</comment>
<dbReference type="CDD" id="cd06261">
    <property type="entry name" value="TM_PBP2"/>
    <property type="match status" value="1"/>
</dbReference>
<dbReference type="EMBL" id="QLMJ01000008">
    <property type="protein sequence ID" value="RAK36499.1"/>
    <property type="molecule type" value="Genomic_DNA"/>
</dbReference>
<dbReference type="InterPro" id="IPR045621">
    <property type="entry name" value="BPD_transp_1_N"/>
</dbReference>
<evidence type="ECO:0000313" key="9">
    <source>
        <dbReference type="EMBL" id="RAK36499.1"/>
    </source>
</evidence>
<sequence>MRRLALAVLTIWGVATAVFFMIKAIPGDEAQIAAGRTATPEQIAQARERLGLDHNVLVQYGDYLQRLLHGDLGTSVVTFQPIRVDLATVLPPTLELVALTMVFNIAIAVPLGVFSALRHGRSGDTASRLIMVLGGGVPVFWLALMLQYLIGSRLGWLPISGRNGFGLESPPVTGLATVDALLAGNIAGLWDAVQHLILPALALSAPFLAVVARSIRSSMVGALRADHVAFARAKGASNARIIWRHALPNALVPTLVLLGMQFGWMMGAALLVESVFSIPGVGTYLNTAVTSQDTYAVLGAVLVLGLVFVLANLFVDLIQLWLDPRTRQAVAA</sequence>
<dbReference type="AlphaFoldDB" id="A0A327ZAH4"/>
<evidence type="ECO:0000256" key="6">
    <source>
        <dbReference type="ARBA" id="ARBA00023136"/>
    </source>
</evidence>
<evidence type="ECO:0000256" key="1">
    <source>
        <dbReference type="ARBA" id="ARBA00004651"/>
    </source>
</evidence>
<keyword evidence="2 7" id="KW-0813">Transport</keyword>
<reference evidence="9 10" key="1">
    <citation type="submission" date="2018-06" db="EMBL/GenBank/DDBJ databases">
        <title>Genomic Encyclopedia of Type Strains, Phase III (KMG-III): the genomes of soil and plant-associated and newly described type strains.</title>
        <authorList>
            <person name="Whitman W."/>
        </authorList>
    </citation>
    <scope>NUCLEOTIDE SEQUENCE [LARGE SCALE GENOMIC DNA]</scope>
    <source>
        <strain evidence="9 10">CGMCC 4.7090</strain>
    </source>
</reference>
<keyword evidence="4 7" id="KW-0812">Transmembrane</keyword>
<accession>A0A327ZAH4</accession>
<keyword evidence="6 7" id="KW-0472">Membrane</keyword>
<evidence type="ECO:0000256" key="5">
    <source>
        <dbReference type="ARBA" id="ARBA00022989"/>
    </source>
</evidence>
<dbReference type="Pfam" id="PF19300">
    <property type="entry name" value="BPD_transp_1_N"/>
    <property type="match status" value="1"/>
</dbReference>
<keyword evidence="10" id="KW-1185">Reference proteome</keyword>
<dbReference type="GO" id="GO:0055085">
    <property type="term" value="P:transmembrane transport"/>
    <property type="evidence" value="ECO:0007669"/>
    <property type="project" value="InterPro"/>
</dbReference>
<feature type="transmembrane region" description="Helical" evidence="7">
    <location>
        <begin position="129"/>
        <end position="150"/>
    </location>
</feature>
<keyword evidence="3" id="KW-1003">Cell membrane</keyword>
<dbReference type="Pfam" id="PF00528">
    <property type="entry name" value="BPD_transp_1"/>
    <property type="match status" value="1"/>
</dbReference>
<feature type="transmembrane region" description="Helical" evidence="7">
    <location>
        <begin position="296"/>
        <end position="318"/>
    </location>
</feature>
<dbReference type="GO" id="GO:0005886">
    <property type="term" value="C:plasma membrane"/>
    <property type="evidence" value="ECO:0007669"/>
    <property type="project" value="UniProtKB-SubCell"/>
</dbReference>
<name>A0A327ZAH4_9ACTN</name>
<dbReference type="Proteomes" id="UP000249341">
    <property type="component" value="Unassembled WGS sequence"/>
</dbReference>
<dbReference type="InterPro" id="IPR035906">
    <property type="entry name" value="MetI-like_sf"/>
</dbReference>
<dbReference type="PROSITE" id="PS50928">
    <property type="entry name" value="ABC_TM1"/>
    <property type="match status" value="1"/>
</dbReference>
<keyword evidence="5 7" id="KW-1133">Transmembrane helix</keyword>
<dbReference type="Gene3D" id="1.10.3720.10">
    <property type="entry name" value="MetI-like"/>
    <property type="match status" value="1"/>
</dbReference>
<protein>
    <submittedName>
        <fullName evidence="9">Peptide/nickel transport system permease protein</fullName>
    </submittedName>
</protein>
<evidence type="ECO:0000256" key="2">
    <source>
        <dbReference type="ARBA" id="ARBA00022448"/>
    </source>
</evidence>
<evidence type="ECO:0000313" key="10">
    <source>
        <dbReference type="Proteomes" id="UP000249341"/>
    </source>
</evidence>
<feature type="transmembrane region" description="Helical" evidence="7">
    <location>
        <begin position="196"/>
        <end position="215"/>
    </location>
</feature>